<dbReference type="Gene3D" id="3.30.1490.70">
    <property type="match status" value="1"/>
</dbReference>
<keyword evidence="3 23" id="KW-0436">Ligase</keyword>
<keyword evidence="8" id="KW-0547">Nucleotide-binding</keyword>
<dbReference type="InterPro" id="IPR012310">
    <property type="entry name" value="DNA_ligase_ATP-dep_cent"/>
</dbReference>
<feature type="region of interest" description="Disordered" evidence="21">
    <location>
        <begin position="170"/>
        <end position="231"/>
    </location>
</feature>
<evidence type="ECO:0000256" key="18">
    <source>
        <dbReference type="ARBA" id="ARBA00023268"/>
    </source>
</evidence>
<keyword evidence="11" id="KW-0269">Exonuclease</keyword>
<evidence type="ECO:0000256" key="14">
    <source>
        <dbReference type="ARBA" id="ARBA00023125"/>
    </source>
</evidence>
<evidence type="ECO:0000256" key="5">
    <source>
        <dbReference type="ARBA" id="ARBA00022695"/>
    </source>
</evidence>
<feature type="region of interest" description="Disordered" evidence="21">
    <location>
        <begin position="840"/>
        <end position="863"/>
    </location>
</feature>
<sequence>MAGKADPLAEYKRRRDFSQTREPKGKAGRKPPVKERLAFLVQKHDATRLHYDFRLENEGVLLSWAVTKGPSADPEDKRLAVRTEDHPLEYGTFEGTIPKGQYGGGTVMLWDTGWWEPLHDPAEGIAEGKLHFILHGARMTGGWALVRMRARKGEKRENWLLVKERDDDARDDGDALLSENEKSVASDRTMKEIAEEKGETAQGKRVKTAKRTASTRSGKRAKSSGPPRFQKPQLATLYDTAPEGADWLHEVKFDGYRVLAAVGGGKTRFFTRNGHDWSDKFAVLQAPFAEIGCDAALVDGEVTAASKTDNSDFSALQKVLKSGADLTFHAFDLLSLDGDDWRDSPQIERKERLRSLLSDLPKGSALHYSDHVRGHGPEVHTRVCKAGEEGIVSKRADAPYRGERSKNWRKVKCTKRQEFVIGGYSPSDKKARPFASLLVGTHEDGALIYRGRVGTGFDQDLLDALSARFEKLARKTMPFESVPKERAKDARWLTPSLVAEIEFTEFTDDGHVRHGAFIGLREDKEASDVTLESRPSPSRKKAASSRKKTGEAKKEKTPSTAEKLERAEGESGDRILGVRISHPDRTLFEEQGVAKIDLARYYAVVAERMLAHAARRPLSLVRCPQGPQKACFFQKHASEGFPEAIRTVPIAEKSGEKQDYLYVEDGSGLVSCVQMGTLEFHVWGSSIDNLEKPERMIFDLDPDEGLGFAKVREAAWDMRARLSDLGLQSVVMATGGKGLHVIVPIERRAGWDRIKAFARGFATVMASEDPERYTATMSKEKRKGRIFVDWLRNERGATAITPYSTRSRPGAPVATPLAWEELDDLEAGNTFTVRTVIDRLDDEPWPQPPRQSVTKAMEKAVTR</sequence>
<proteinExistence type="predicted"/>
<dbReference type="InterPro" id="IPR012309">
    <property type="entry name" value="DNA_ligase_ATP-dep_C"/>
</dbReference>
<evidence type="ECO:0000256" key="3">
    <source>
        <dbReference type="ARBA" id="ARBA00022598"/>
    </source>
</evidence>
<gene>
    <name evidence="23" type="primary">ligD</name>
    <name evidence="23" type="ORF">FJU11_12925</name>
</gene>
<evidence type="ECO:0000256" key="2">
    <source>
        <dbReference type="ARBA" id="ARBA00012727"/>
    </source>
</evidence>
<dbReference type="CDD" id="cd04862">
    <property type="entry name" value="PaeLigD_Pol_like"/>
    <property type="match status" value="1"/>
</dbReference>
<keyword evidence="17" id="KW-0464">Manganese</keyword>
<keyword evidence="16" id="KW-0234">DNA repair</keyword>
<dbReference type="NCBIfam" id="TIGR02776">
    <property type="entry name" value="NHEJ_ligase_prk"/>
    <property type="match status" value="1"/>
</dbReference>
<dbReference type="InterPro" id="IPR014144">
    <property type="entry name" value="LigD_PE_domain"/>
</dbReference>
<dbReference type="NCBIfam" id="NF004628">
    <property type="entry name" value="PRK05972.1"/>
    <property type="match status" value="1"/>
</dbReference>
<feature type="compositionally biased region" description="Basic and acidic residues" evidence="21">
    <location>
        <begin position="7"/>
        <end position="25"/>
    </location>
</feature>
<dbReference type="GO" id="GO:0006281">
    <property type="term" value="P:DNA repair"/>
    <property type="evidence" value="ECO:0007669"/>
    <property type="project" value="UniProtKB-KW"/>
</dbReference>
<keyword evidence="15" id="KW-0233">DNA recombination</keyword>
<reference evidence="23 24" key="1">
    <citation type="submission" date="2019-06" db="EMBL/GenBank/DDBJ databases">
        <authorList>
            <person name="Li M."/>
        </authorList>
    </citation>
    <scope>NUCLEOTIDE SEQUENCE [LARGE SCALE GENOMIC DNA]</scope>
    <source>
        <strain evidence="23 24">BGMRC6574</strain>
    </source>
</reference>
<dbReference type="SUPFAM" id="SSF56091">
    <property type="entry name" value="DNA ligase/mRNA capping enzyme, catalytic domain"/>
    <property type="match status" value="1"/>
</dbReference>
<keyword evidence="18" id="KW-0511">Multifunctional enzyme</keyword>
<evidence type="ECO:0000256" key="21">
    <source>
        <dbReference type="SAM" id="MobiDB-lite"/>
    </source>
</evidence>
<dbReference type="CDD" id="cd07906">
    <property type="entry name" value="Adenylation_DNA_ligase_LigD_LigC"/>
    <property type="match status" value="1"/>
</dbReference>
<dbReference type="RefSeq" id="WP_141167482.1">
    <property type="nucleotide sequence ID" value="NZ_VHLH01000024.1"/>
</dbReference>
<dbReference type="GO" id="GO:0003887">
    <property type="term" value="F:DNA-directed DNA polymerase activity"/>
    <property type="evidence" value="ECO:0007669"/>
    <property type="project" value="UniProtKB-KW"/>
</dbReference>
<dbReference type="GO" id="GO:0003677">
    <property type="term" value="F:DNA binding"/>
    <property type="evidence" value="ECO:0007669"/>
    <property type="project" value="UniProtKB-KW"/>
</dbReference>
<evidence type="ECO:0000256" key="11">
    <source>
        <dbReference type="ARBA" id="ARBA00022839"/>
    </source>
</evidence>
<dbReference type="NCBIfam" id="TIGR02778">
    <property type="entry name" value="ligD_pol"/>
    <property type="match status" value="1"/>
</dbReference>
<dbReference type="InterPro" id="IPR012340">
    <property type="entry name" value="NA-bd_OB-fold"/>
</dbReference>
<comment type="catalytic activity">
    <reaction evidence="20">
        <text>ATP + (deoxyribonucleotide)n-3'-hydroxyl + 5'-phospho-(deoxyribonucleotide)m = (deoxyribonucleotide)n+m + AMP + diphosphate.</text>
        <dbReference type="EC" id="6.5.1.1"/>
    </reaction>
</comment>
<evidence type="ECO:0000313" key="24">
    <source>
        <dbReference type="Proteomes" id="UP000320314"/>
    </source>
</evidence>
<evidence type="ECO:0000256" key="20">
    <source>
        <dbReference type="ARBA" id="ARBA00034003"/>
    </source>
</evidence>
<dbReference type="Pfam" id="PF13298">
    <property type="entry name" value="LigD_N"/>
    <property type="match status" value="1"/>
</dbReference>
<dbReference type="Pfam" id="PF04679">
    <property type="entry name" value="DNA_ligase_A_C"/>
    <property type="match status" value="1"/>
</dbReference>
<keyword evidence="7" id="KW-0479">Metal-binding</keyword>
<keyword evidence="5" id="KW-0548">Nucleotidyltransferase</keyword>
<accession>A0A506U3B9</accession>
<feature type="compositionally biased region" description="Basic and acidic residues" evidence="21">
    <location>
        <begin position="548"/>
        <end position="570"/>
    </location>
</feature>
<protein>
    <recommendedName>
        <fullName evidence="2">DNA ligase (ATP)</fullName>
        <ecNumber evidence="2">6.5.1.1</ecNumber>
    </recommendedName>
    <alternativeName>
        <fullName evidence="19">NHEJ DNA polymerase</fullName>
    </alternativeName>
</protein>
<dbReference type="InterPro" id="IPR014143">
    <property type="entry name" value="NHEJ_ligase_prk"/>
</dbReference>
<feature type="compositionally biased region" description="Basic residues" evidence="21">
    <location>
        <begin position="537"/>
        <end position="547"/>
    </location>
</feature>
<dbReference type="NCBIfam" id="TIGR02777">
    <property type="entry name" value="LigD_PE_dom"/>
    <property type="match status" value="1"/>
</dbReference>
<evidence type="ECO:0000259" key="22">
    <source>
        <dbReference type="PROSITE" id="PS50160"/>
    </source>
</evidence>
<evidence type="ECO:0000313" key="23">
    <source>
        <dbReference type="EMBL" id="TPW27039.1"/>
    </source>
</evidence>
<dbReference type="Proteomes" id="UP000320314">
    <property type="component" value="Unassembled WGS sequence"/>
</dbReference>
<evidence type="ECO:0000256" key="1">
    <source>
        <dbReference type="ARBA" id="ARBA00001936"/>
    </source>
</evidence>
<dbReference type="Gene3D" id="3.90.920.10">
    <property type="entry name" value="DNA primase, PRIM domain"/>
    <property type="match status" value="1"/>
</dbReference>
<feature type="domain" description="ATP-dependent DNA ligase family profile" evidence="22">
    <location>
        <begin position="319"/>
        <end position="466"/>
    </location>
</feature>
<dbReference type="Gene3D" id="2.40.50.140">
    <property type="entry name" value="Nucleic acid-binding proteins"/>
    <property type="match status" value="1"/>
</dbReference>
<dbReference type="GO" id="GO:0005524">
    <property type="term" value="F:ATP binding"/>
    <property type="evidence" value="ECO:0007669"/>
    <property type="project" value="UniProtKB-KW"/>
</dbReference>
<dbReference type="Pfam" id="PF21686">
    <property type="entry name" value="LigD_Prim-Pol"/>
    <property type="match status" value="1"/>
</dbReference>
<dbReference type="InterPro" id="IPR033651">
    <property type="entry name" value="PaeLigD_Pol-like"/>
</dbReference>
<evidence type="ECO:0000256" key="6">
    <source>
        <dbReference type="ARBA" id="ARBA00022722"/>
    </source>
</evidence>
<keyword evidence="9" id="KW-0227">DNA damage</keyword>
<evidence type="ECO:0000256" key="19">
    <source>
        <dbReference type="ARBA" id="ARBA00029943"/>
    </source>
</evidence>
<dbReference type="EC" id="6.5.1.1" evidence="2"/>
<keyword evidence="12" id="KW-0067">ATP-binding</keyword>
<feature type="region of interest" description="Disordered" evidence="21">
    <location>
        <begin position="527"/>
        <end position="570"/>
    </location>
</feature>
<dbReference type="NCBIfam" id="TIGR02779">
    <property type="entry name" value="NHEJ_ligase_lig"/>
    <property type="match status" value="1"/>
</dbReference>
<evidence type="ECO:0000256" key="13">
    <source>
        <dbReference type="ARBA" id="ARBA00022932"/>
    </source>
</evidence>
<organism evidence="23 24">
    <name type="scientific">Pararhizobium mangrovi</name>
    <dbReference type="NCBI Taxonomy" id="2590452"/>
    <lineage>
        <taxon>Bacteria</taxon>
        <taxon>Pseudomonadati</taxon>
        <taxon>Pseudomonadota</taxon>
        <taxon>Alphaproteobacteria</taxon>
        <taxon>Hyphomicrobiales</taxon>
        <taxon>Rhizobiaceae</taxon>
        <taxon>Rhizobium/Agrobacterium group</taxon>
        <taxon>Pararhizobium</taxon>
    </lineage>
</organism>
<keyword evidence="13" id="KW-0239">DNA-directed DNA polymerase</keyword>
<keyword evidence="24" id="KW-1185">Reference proteome</keyword>
<name>A0A506U3B9_9HYPH</name>
<comment type="caution">
    <text evidence="23">The sequence shown here is derived from an EMBL/GenBank/DDBJ whole genome shotgun (WGS) entry which is preliminary data.</text>
</comment>
<comment type="cofactor">
    <cofactor evidence="1">
        <name>Mn(2+)</name>
        <dbReference type="ChEBI" id="CHEBI:29035"/>
    </cofactor>
</comment>
<evidence type="ECO:0000256" key="10">
    <source>
        <dbReference type="ARBA" id="ARBA00022801"/>
    </source>
</evidence>
<dbReference type="InterPro" id="IPR052171">
    <property type="entry name" value="NHEJ_LigD"/>
</dbReference>
<dbReference type="Pfam" id="PF01068">
    <property type="entry name" value="DNA_ligase_A_M"/>
    <property type="match status" value="1"/>
</dbReference>
<evidence type="ECO:0000256" key="15">
    <source>
        <dbReference type="ARBA" id="ARBA00023172"/>
    </source>
</evidence>
<evidence type="ECO:0000256" key="9">
    <source>
        <dbReference type="ARBA" id="ARBA00022763"/>
    </source>
</evidence>
<dbReference type="SUPFAM" id="SSF50249">
    <property type="entry name" value="Nucleic acid-binding proteins"/>
    <property type="match status" value="1"/>
</dbReference>
<dbReference type="GO" id="GO:0006310">
    <property type="term" value="P:DNA recombination"/>
    <property type="evidence" value="ECO:0007669"/>
    <property type="project" value="UniProtKB-KW"/>
</dbReference>
<dbReference type="InterPro" id="IPR014146">
    <property type="entry name" value="LigD_ligase_dom"/>
</dbReference>
<evidence type="ECO:0000256" key="12">
    <source>
        <dbReference type="ARBA" id="ARBA00022840"/>
    </source>
</evidence>
<dbReference type="GO" id="GO:0003910">
    <property type="term" value="F:DNA ligase (ATP) activity"/>
    <property type="evidence" value="ECO:0007669"/>
    <property type="project" value="UniProtKB-EC"/>
</dbReference>
<evidence type="ECO:0000256" key="7">
    <source>
        <dbReference type="ARBA" id="ARBA00022723"/>
    </source>
</evidence>
<dbReference type="EMBL" id="VHLH01000024">
    <property type="protein sequence ID" value="TPW27039.1"/>
    <property type="molecule type" value="Genomic_DNA"/>
</dbReference>
<dbReference type="PROSITE" id="PS50160">
    <property type="entry name" value="DNA_LIGASE_A3"/>
    <property type="match status" value="1"/>
</dbReference>
<evidence type="ECO:0000256" key="8">
    <source>
        <dbReference type="ARBA" id="ARBA00022741"/>
    </source>
</evidence>
<evidence type="ECO:0000256" key="4">
    <source>
        <dbReference type="ARBA" id="ARBA00022679"/>
    </source>
</evidence>
<dbReference type="Gene3D" id="3.30.470.30">
    <property type="entry name" value="DNA ligase/mRNA capping enzyme"/>
    <property type="match status" value="1"/>
</dbReference>
<keyword evidence="6" id="KW-0540">Nuclease</keyword>
<dbReference type="PANTHER" id="PTHR42705:SF2">
    <property type="entry name" value="BIFUNCTIONAL NON-HOMOLOGOUS END JOINING PROTEIN LIGD"/>
    <property type="match status" value="1"/>
</dbReference>
<evidence type="ECO:0000256" key="17">
    <source>
        <dbReference type="ARBA" id="ARBA00023211"/>
    </source>
</evidence>
<dbReference type="OrthoDB" id="9802472at2"/>
<dbReference type="InterPro" id="IPR014145">
    <property type="entry name" value="LigD_pol_dom"/>
</dbReference>
<dbReference type="GO" id="GO:0004527">
    <property type="term" value="F:exonuclease activity"/>
    <property type="evidence" value="ECO:0007669"/>
    <property type="project" value="UniProtKB-KW"/>
</dbReference>
<dbReference type="PANTHER" id="PTHR42705">
    <property type="entry name" value="BIFUNCTIONAL NON-HOMOLOGOUS END JOINING PROTEIN LIGD"/>
    <property type="match status" value="1"/>
</dbReference>
<keyword evidence="4" id="KW-0808">Transferase</keyword>
<keyword evidence="10" id="KW-0378">Hydrolase</keyword>
<dbReference type="GO" id="GO:0046872">
    <property type="term" value="F:metal ion binding"/>
    <property type="evidence" value="ECO:0007669"/>
    <property type="project" value="UniProtKB-KW"/>
</dbReference>
<feature type="compositionally biased region" description="Basic and acidic residues" evidence="21">
    <location>
        <begin position="179"/>
        <end position="199"/>
    </location>
</feature>
<feature type="region of interest" description="Disordered" evidence="21">
    <location>
        <begin position="1"/>
        <end position="34"/>
    </location>
</feature>
<keyword evidence="14" id="KW-0238">DNA-binding</keyword>
<dbReference type="CDD" id="cd07971">
    <property type="entry name" value="OBF_DNA_ligase_LigD"/>
    <property type="match status" value="1"/>
</dbReference>
<dbReference type="AlphaFoldDB" id="A0A506U3B9"/>
<evidence type="ECO:0000256" key="16">
    <source>
        <dbReference type="ARBA" id="ARBA00023204"/>
    </source>
</evidence>